<evidence type="ECO:0000313" key="4">
    <source>
        <dbReference type="Proteomes" id="UP001230504"/>
    </source>
</evidence>
<evidence type="ECO:0000256" key="1">
    <source>
        <dbReference type="SAM" id="MobiDB-lite"/>
    </source>
</evidence>
<accession>A0AAD8V8P3</accession>
<dbReference type="Proteomes" id="UP001230504">
    <property type="component" value="Unassembled WGS sequence"/>
</dbReference>
<dbReference type="EMBL" id="JAHLJV010000005">
    <property type="protein sequence ID" value="KAK1598457.1"/>
    <property type="molecule type" value="Genomic_DNA"/>
</dbReference>
<gene>
    <name evidence="3" type="ORF">LY79DRAFT_539223</name>
</gene>
<feature type="compositionally biased region" description="Basic and acidic residues" evidence="1">
    <location>
        <begin position="125"/>
        <end position="143"/>
    </location>
</feature>
<dbReference type="GeneID" id="85441039"/>
<sequence>MSKEAILPAYAPVPKMTTSRISTCRSIMVSLMTCILILSFFNYETIFSAINKGTVVCKSHVHSQEISQPTNTSLEVTSQTWVILPPEIKSRSTLGKQNSFSLRRRNGAVSEADVALSADGRSGYNRREEEDGRSGYNRREEGGRSGYNSVEDRRSGYNSVTDGRSGYNRREEEDGRSGYNGVEDGRSGYNHVI</sequence>
<dbReference type="RefSeq" id="XP_060419162.1">
    <property type="nucleotide sequence ID" value="XM_060556799.1"/>
</dbReference>
<proteinExistence type="predicted"/>
<name>A0AAD8V8P3_9PEZI</name>
<feature type="region of interest" description="Disordered" evidence="1">
    <location>
        <begin position="120"/>
        <end position="193"/>
    </location>
</feature>
<keyword evidence="4" id="KW-1185">Reference proteome</keyword>
<protein>
    <submittedName>
        <fullName evidence="3">Uncharacterized protein</fullName>
    </submittedName>
</protein>
<comment type="caution">
    <text evidence="3">The sequence shown here is derived from an EMBL/GenBank/DDBJ whole genome shotgun (WGS) entry which is preliminary data.</text>
</comment>
<dbReference type="AlphaFoldDB" id="A0AAD8V8P3"/>
<keyword evidence="2" id="KW-1133">Transmembrane helix</keyword>
<evidence type="ECO:0000313" key="3">
    <source>
        <dbReference type="EMBL" id="KAK1598457.1"/>
    </source>
</evidence>
<keyword evidence="2" id="KW-0812">Transmembrane</keyword>
<organism evidence="3 4">
    <name type="scientific">Colletotrichum navitas</name>
    <dbReference type="NCBI Taxonomy" id="681940"/>
    <lineage>
        <taxon>Eukaryota</taxon>
        <taxon>Fungi</taxon>
        <taxon>Dikarya</taxon>
        <taxon>Ascomycota</taxon>
        <taxon>Pezizomycotina</taxon>
        <taxon>Sordariomycetes</taxon>
        <taxon>Hypocreomycetidae</taxon>
        <taxon>Glomerellales</taxon>
        <taxon>Glomerellaceae</taxon>
        <taxon>Colletotrichum</taxon>
        <taxon>Colletotrichum graminicola species complex</taxon>
    </lineage>
</organism>
<feature type="transmembrane region" description="Helical" evidence="2">
    <location>
        <begin position="24"/>
        <end position="43"/>
    </location>
</feature>
<reference evidence="3" key="1">
    <citation type="submission" date="2021-06" db="EMBL/GenBank/DDBJ databases">
        <title>Comparative genomics, transcriptomics and evolutionary studies reveal genomic signatures of adaptation to plant cell wall in hemibiotrophic fungi.</title>
        <authorList>
            <consortium name="DOE Joint Genome Institute"/>
            <person name="Baroncelli R."/>
            <person name="Diaz J.F."/>
            <person name="Benocci T."/>
            <person name="Peng M."/>
            <person name="Battaglia E."/>
            <person name="Haridas S."/>
            <person name="Andreopoulos W."/>
            <person name="Labutti K."/>
            <person name="Pangilinan J."/>
            <person name="Floch G.L."/>
            <person name="Makela M.R."/>
            <person name="Henrissat B."/>
            <person name="Grigoriev I.V."/>
            <person name="Crouch J.A."/>
            <person name="De Vries R.P."/>
            <person name="Sukno S.A."/>
            <person name="Thon M.R."/>
        </authorList>
    </citation>
    <scope>NUCLEOTIDE SEQUENCE</scope>
    <source>
        <strain evidence="3">CBS 125086</strain>
    </source>
</reference>
<keyword evidence="2" id="KW-0472">Membrane</keyword>
<evidence type="ECO:0000256" key="2">
    <source>
        <dbReference type="SAM" id="Phobius"/>
    </source>
</evidence>